<name>A0A644UDQ7_9ZZZZ</name>
<evidence type="ECO:0000259" key="1">
    <source>
        <dbReference type="Pfam" id="PF22636"/>
    </source>
</evidence>
<dbReference type="PIRSF" id="PIRSF014972">
    <property type="entry name" value="FlK"/>
    <property type="match status" value="1"/>
</dbReference>
<dbReference type="AlphaFoldDB" id="A0A644UDQ7"/>
<sequence>MIDLKKVLAVGQNAVVRKVVQKSDTAGNFNVALNGLLATPACIEMIINAAVETVDRYLPEGYISVGSAIQFSHTAPTSLGMTVNVKTTIDAIEDHHVSLAITAWDEMGEIGHGTYERVVVSRDATLKRAKDRTHFLVRRSL</sequence>
<dbReference type="EC" id="3.1.2.29" evidence="2"/>
<accession>A0A644UDQ7</accession>
<dbReference type="EMBL" id="VSSQ01000103">
    <property type="protein sequence ID" value="MPL77126.1"/>
    <property type="molecule type" value="Genomic_DNA"/>
</dbReference>
<dbReference type="PANTHER" id="PTHR36934">
    <property type="entry name" value="BLR0278 PROTEIN"/>
    <property type="match status" value="1"/>
</dbReference>
<dbReference type="Gene3D" id="3.10.129.10">
    <property type="entry name" value="Hotdog Thioesterase"/>
    <property type="match status" value="1"/>
</dbReference>
<comment type="caution">
    <text evidence="2">The sequence shown here is derived from an EMBL/GenBank/DDBJ whole genome shotgun (WGS) entry which is preliminary data.</text>
</comment>
<dbReference type="InterPro" id="IPR054485">
    <property type="entry name" value="FlK-like_dom"/>
</dbReference>
<keyword evidence="2" id="KW-0378">Hydrolase</keyword>
<feature type="domain" description="Fluoroacetyl-CoA-specific thioesterase-like" evidence="1">
    <location>
        <begin position="20"/>
        <end position="122"/>
    </location>
</feature>
<evidence type="ECO:0000313" key="2">
    <source>
        <dbReference type="EMBL" id="MPL77126.1"/>
    </source>
</evidence>
<dbReference type="GO" id="GO:0016787">
    <property type="term" value="F:hydrolase activity"/>
    <property type="evidence" value="ECO:0007669"/>
    <property type="project" value="UniProtKB-KW"/>
</dbReference>
<reference evidence="2" key="1">
    <citation type="submission" date="2019-08" db="EMBL/GenBank/DDBJ databases">
        <authorList>
            <person name="Kucharzyk K."/>
            <person name="Murdoch R.W."/>
            <person name="Higgins S."/>
            <person name="Loffler F."/>
        </authorList>
    </citation>
    <scope>NUCLEOTIDE SEQUENCE</scope>
</reference>
<dbReference type="PANTHER" id="PTHR36934:SF1">
    <property type="entry name" value="THIOESTERASE DOMAIN-CONTAINING PROTEIN"/>
    <property type="match status" value="1"/>
</dbReference>
<dbReference type="SUPFAM" id="SSF54637">
    <property type="entry name" value="Thioesterase/thiol ester dehydrase-isomerase"/>
    <property type="match status" value="1"/>
</dbReference>
<protein>
    <submittedName>
        <fullName evidence="2">Fluoroacetyl-CoA thioesterase</fullName>
        <ecNumber evidence="2">3.1.2.29</ecNumber>
    </submittedName>
</protein>
<gene>
    <name evidence="2" type="primary">flK_2</name>
    <name evidence="2" type="ORF">SDC9_22977</name>
</gene>
<dbReference type="Pfam" id="PF22636">
    <property type="entry name" value="FlK"/>
    <property type="match status" value="1"/>
</dbReference>
<organism evidence="2">
    <name type="scientific">bioreactor metagenome</name>
    <dbReference type="NCBI Taxonomy" id="1076179"/>
    <lineage>
        <taxon>unclassified sequences</taxon>
        <taxon>metagenomes</taxon>
        <taxon>ecological metagenomes</taxon>
    </lineage>
</organism>
<dbReference type="InterPro" id="IPR029069">
    <property type="entry name" value="HotDog_dom_sf"/>
</dbReference>
<proteinExistence type="predicted"/>
<dbReference type="InterPro" id="IPR025540">
    <property type="entry name" value="FlK"/>
</dbReference>